<dbReference type="OrthoDB" id="27073at2759"/>
<feature type="domain" description="Cullin N-terminal" evidence="2">
    <location>
        <begin position="13"/>
        <end position="326"/>
    </location>
</feature>
<evidence type="ECO:0000256" key="1">
    <source>
        <dbReference type="ARBA" id="ARBA00006019"/>
    </source>
</evidence>
<evidence type="ECO:0000313" key="3">
    <source>
        <dbReference type="Proteomes" id="UP001652660"/>
    </source>
</evidence>
<sequence length="332" mass="38362">MAKEKIVEFEEGWNLIQEGITKVKNFLKTENPEKQFIGAEDYIKLYTAIVDMCTQNPPNCYANLLYAKYGESFEEYITSTVLPSLREKDGEFLLRGLVESWSNHKIMIKWMSRLFRYIDRYYIIRKSLPSLSEVGLICFRDLVHAEFYKKVRDAVMSLIDKEREGEQIDRALVKDVVNVFVELGNGKIDLYENDFEAEMLNNTALYYHQKASTWISEASSTDYLLRAEESLKQEKDRVYHYLHLSSEKKLLERVQHELLTAYATQPPDQKHHSGSKALLFRDDKGQDLSKTYLLFSNIPPDLEAAANKVLQHAVDGGPALDDEADHQDAANN</sequence>
<dbReference type="SUPFAM" id="SSF74788">
    <property type="entry name" value="Cullin repeat-like"/>
    <property type="match status" value="1"/>
</dbReference>
<dbReference type="PANTHER" id="PTHR11932">
    <property type="entry name" value="CULLIN"/>
    <property type="match status" value="1"/>
</dbReference>
<dbReference type="Gene3D" id="1.20.1310.10">
    <property type="entry name" value="Cullin Repeats"/>
    <property type="match status" value="2"/>
</dbReference>
<dbReference type="Pfam" id="PF00888">
    <property type="entry name" value="Cullin"/>
    <property type="match status" value="1"/>
</dbReference>
<dbReference type="AlphaFoldDB" id="A0A6P6WZ78"/>
<evidence type="ECO:0000313" key="4">
    <source>
        <dbReference type="RefSeq" id="XP_027120828.2"/>
    </source>
</evidence>
<organism evidence="3 4">
    <name type="scientific">Coffea arabica</name>
    <name type="common">Arabian coffee</name>
    <dbReference type="NCBI Taxonomy" id="13443"/>
    <lineage>
        <taxon>Eukaryota</taxon>
        <taxon>Viridiplantae</taxon>
        <taxon>Streptophyta</taxon>
        <taxon>Embryophyta</taxon>
        <taxon>Tracheophyta</taxon>
        <taxon>Spermatophyta</taxon>
        <taxon>Magnoliopsida</taxon>
        <taxon>eudicotyledons</taxon>
        <taxon>Gunneridae</taxon>
        <taxon>Pentapetalae</taxon>
        <taxon>asterids</taxon>
        <taxon>lamiids</taxon>
        <taxon>Gentianales</taxon>
        <taxon>Rubiaceae</taxon>
        <taxon>Ixoroideae</taxon>
        <taxon>Gardenieae complex</taxon>
        <taxon>Bertiereae - Coffeeae clade</taxon>
        <taxon>Coffeeae</taxon>
        <taxon>Coffea</taxon>
    </lineage>
</organism>
<reference evidence="3" key="1">
    <citation type="journal article" date="2025" name="Foods">
        <title>Unveiling the Microbial Signatures of Arabica Coffee Cherries: Insights into Ripeness Specific Diversity, Functional Traits, and Implications for Quality and Safety.</title>
        <authorList>
            <consortium name="RefSeq"/>
            <person name="Tenea G.N."/>
            <person name="Cifuentes V."/>
            <person name="Reyes P."/>
            <person name="Cevallos-Vallejos M."/>
        </authorList>
    </citation>
    <scope>NUCLEOTIDE SEQUENCE [LARGE SCALE GENOMIC DNA]</scope>
</reference>
<reference evidence="4" key="2">
    <citation type="submission" date="2025-08" db="UniProtKB">
        <authorList>
            <consortium name="RefSeq"/>
        </authorList>
    </citation>
    <scope>IDENTIFICATION</scope>
    <source>
        <tissue evidence="4">Leaves</tissue>
    </source>
</reference>
<proteinExistence type="inferred from homology"/>
<dbReference type="GeneID" id="113737885"/>
<gene>
    <name evidence="4" type="primary">LOC113737885</name>
</gene>
<name>A0A6P6WZ78_COFAR</name>
<evidence type="ECO:0000259" key="2">
    <source>
        <dbReference type="Pfam" id="PF00888"/>
    </source>
</evidence>
<keyword evidence="3" id="KW-1185">Reference proteome</keyword>
<dbReference type="Proteomes" id="UP001652660">
    <property type="component" value="Chromosome 3e"/>
</dbReference>
<dbReference type="InterPro" id="IPR045093">
    <property type="entry name" value="Cullin"/>
</dbReference>
<dbReference type="InterPro" id="IPR001373">
    <property type="entry name" value="Cullin_N"/>
</dbReference>
<accession>A0A6P6WZ78</accession>
<dbReference type="InterPro" id="IPR016159">
    <property type="entry name" value="Cullin_repeat-like_dom_sf"/>
</dbReference>
<comment type="similarity">
    <text evidence="1">Belongs to the cullin family.</text>
</comment>
<protein>
    <submittedName>
        <fullName evidence="4">Cullin-1-like</fullName>
    </submittedName>
</protein>
<dbReference type="GO" id="GO:0006511">
    <property type="term" value="P:ubiquitin-dependent protein catabolic process"/>
    <property type="evidence" value="ECO:0007669"/>
    <property type="project" value="InterPro"/>
</dbReference>
<dbReference type="GO" id="GO:0031625">
    <property type="term" value="F:ubiquitin protein ligase binding"/>
    <property type="evidence" value="ECO:0007669"/>
    <property type="project" value="InterPro"/>
</dbReference>
<dbReference type="RefSeq" id="XP_027120828.2">
    <property type="nucleotide sequence ID" value="XM_027265027.2"/>
</dbReference>